<proteinExistence type="predicted"/>
<gene>
    <name evidence="1" type="ORF">BLL40_16025</name>
</gene>
<name>A0A1Q5NZ75_9BACI</name>
<evidence type="ECO:0000313" key="1">
    <source>
        <dbReference type="EMBL" id="OKL35314.1"/>
    </source>
</evidence>
<organism evidence="1 2">
    <name type="scientific">Domibacillus mangrovi</name>
    <dbReference type="NCBI Taxonomy" id="1714354"/>
    <lineage>
        <taxon>Bacteria</taxon>
        <taxon>Bacillati</taxon>
        <taxon>Bacillota</taxon>
        <taxon>Bacilli</taxon>
        <taxon>Bacillales</taxon>
        <taxon>Bacillaceae</taxon>
        <taxon>Domibacillus</taxon>
    </lineage>
</organism>
<evidence type="ECO:0000313" key="2">
    <source>
        <dbReference type="Proteomes" id="UP000186524"/>
    </source>
</evidence>
<reference evidence="1 2" key="1">
    <citation type="submission" date="2016-12" db="EMBL/GenBank/DDBJ databases">
        <title>Domibacillus sp. SAOS 44 whole genome sequencing.</title>
        <authorList>
            <person name="Verma A."/>
            <person name="Krishnamurthi S."/>
        </authorList>
    </citation>
    <scope>NUCLEOTIDE SEQUENCE [LARGE SCALE GENOMIC DNA]</scope>
    <source>
        <strain evidence="1 2">SAOS 44</strain>
    </source>
</reference>
<dbReference type="Proteomes" id="UP000186524">
    <property type="component" value="Unassembled WGS sequence"/>
</dbReference>
<comment type="caution">
    <text evidence="1">The sequence shown here is derived from an EMBL/GenBank/DDBJ whole genome shotgun (WGS) entry which is preliminary data.</text>
</comment>
<keyword evidence="2" id="KW-1185">Reference proteome</keyword>
<accession>A0A1Q5NZ75</accession>
<dbReference type="AlphaFoldDB" id="A0A1Q5NZ75"/>
<dbReference type="EMBL" id="MRWQ01000027">
    <property type="protein sequence ID" value="OKL35314.1"/>
    <property type="molecule type" value="Genomic_DNA"/>
</dbReference>
<sequence length="72" mass="8311">MGLIFILDVFLLGQGQVGNHACIALKESIGIEKLPKWFVKLKQVYIKATSFLFMKMKQREKFCYNMSTSFVC</sequence>
<protein>
    <submittedName>
        <fullName evidence="1">Uncharacterized protein</fullName>
    </submittedName>
</protein>